<evidence type="ECO:0000313" key="1">
    <source>
        <dbReference type="EMBL" id="MCZ8545036.1"/>
    </source>
</evidence>
<reference evidence="1" key="1">
    <citation type="submission" date="2022-11" db="EMBL/GenBank/DDBJ databases">
        <authorList>
            <person name="Coimbra C."/>
        </authorList>
    </citation>
    <scope>NUCLEOTIDE SEQUENCE</scope>
    <source>
        <strain evidence="1">Jales19</strain>
    </source>
</reference>
<sequence>MGKFKLPSKLLGNAKQVRSFGQINGADELAQPYVTDADNQLEVPGWELSAVMSRICKDWSAPAAKVEASI</sequence>
<evidence type="ECO:0000313" key="2">
    <source>
        <dbReference type="Proteomes" id="UP001152178"/>
    </source>
</evidence>
<dbReference type="EMBL" id="JAPFQA010000004">
    <property type="protein sequence ID" value="MCZ8545036.1"/>
    <property type="molecule type" value="Genomic_DNA"/>
</dbReference>
<keyword evidence="2" id="KW-1185">Reference proteome</keyword>
<dbReference type="Proteomes" id="UP001152178">
    <property type="component" value="Unassembled WGS sequence"/>
</dbReference>
<comment type="caution">
    <text evidence="1">The sequence shown here is derived from an EMBL/GenBank/DDBJ whole genome shotgun (WGS) entry which is preliminary data.</text>
</comment>
<gene>
    <name evidence="1" type="ORF">OOJ09_12650</name>
</gene>
<name>A0ABT4QTW8_9HYPH</name>
<dbReference type="InterPro" id="IPR049249">
    <property type="entry name" value="DUF6882"/>
</dbReference>
<dbReference type="Pfam" id="PF21813">
    <property type="entry name" value="DUF6882"/>
    <property type="match status" value="1"/>
</dbReference>
<organism evidence="1 2">
    <name type="scientific">Mesorhizobium qingshengii</name>
    <dbReference type="NCBI Taxonomy" id="1165689"/>
    <lineage>
        <taxon>Bacteria</taxon>
        <taxon>Pseudomonadati</taxon>
        <taxon>Pseudomonadota</taxon>
        <taxon>Alphaproteobacteria</taxon>
        <taxon>Hyphomicrobiales</taxon>
        <taxon>Phyllobacteriaceae</taxon>
        <taxon>Mesorhizobium</taxon>
    </lineage>
</organism>
<protein>
    <submittedName>
        <fullName evidence="1">Uncharacterized protein</fullName>
    </submittedName>
</protein>
<accession>A0ABT4QTW8</accession>
<proteinExistence type="predicted"/>